<evidence type="ECO:0000256" key="1">
    <source>
        <dbReference type="SAM" id="MobiDB-lite"/>
    </source>
</evidence>
<sequence length="339" mass="36943">MTLCGNESMISSSCASEEDAQSNSSSLLSPIDSRYSRLSFQSADKRPYRHRVSFDMLSHQPFISFTLRTANEGYQPKSSSRLFMVTIDDPSHLDDGTTTKLIRYVMDLVDDGDEVVIVGMQYNSLVGDTPTPKQTATRLLGLALDAQHEDKISITVELALVKPDQALKSMIQLYEPSMLIVGYRKRARKAMLLGNGSTTQAIMNQSLKHTTTNTTVVFVQCQSEEHSIHHPATSSATTSNVRGHRRTITALSSPLPDKGSNDTNFPIASMSQIELGSSSSSAASDSHYHQPVTPSSNTATATTTTTTTTTMPIRPASLVSTTSTGLAAQFRKTLSLWKR</sequence>
<feature type="compositionally biased region" description="Low complexity" evidence="1">
    <location>
        <begin position="298"/>
        <end position="310"/>
    </location>
</feature>
<dbReference type="OrthoDB" id="843225at2759"/>
<dbReference type="VEuPathDB" id="FungiDB:LCOR_03909.1"/>
<comment type="caution">
    <text evidence="2">The sequence shown here is derived from an EMBL/GenBank/DDBJ whole genome shotgun (WGS) entry which is preliminary data.</text>
</comment>
<dbReference type="STRING" id="1263082.A0A068RRW9"/>
<protein>
    <recommendedName>
        <fullName evidence="4">UspA domain-containing protein</fullName>
    </recommendedName>
</protein>
<feature type="region of interest" description="Disordered" evidence="1">
    <location>
        <begin position="276"/>
        <end position="324"/>
    </location>
</feature>
<evidence type="ECO:0008006" key="4">
    <source>
        <dbReference type="Google" id="ProtNLM"/>
    </source>
</evidence>
<dbReference type="Proteomes" id="UP000027586">
    <property type="component" value="Unassembled WGS sequence"/>
</dbReference>
<organism evidence="2 3">
    <name type="scientific">Lichtheimia corymbifera JMRC:FSU:9682</name>
    <dbReference type="NCBI Taxonomy" id="1263082"/>
    <lineage>
        <taxon>Eukaryota</taxon>
        <taxon>Fungi</taxon>
        <taxon>Fungi incertae sedis</taxon>
        <taxon>Mucoromycota</taxon>
        <taxon>Mucoromycotina</taxon>
        <taxon>Mucoromycetes</taxon>
        <taxon>Mucorales</taxon>
        <taxon>Lichtheimiaceae</taxon>
        <taxon>Lichtheimia</taxon>
    </lineage>
</organism>
<dbReference type="PANTHER" id="PTHR47815:SF1">
    <property type="entry name" value="UNIVERSAL STRESS PROTEIN A FAMILY PROTEIN C25B2.10"/>
    <property type="match status" value="1"/>
</dbReference>
<proteinExistence type="predicted"/>
<evidence type="ECO:0000313" key="3">
    <source>
        <dbReference type="Proteomes" id="UP000027586"/>
    </source>
</evidence>
<gene>
    <name evidence="2" type="ORF">LCOR_03909.1</name>
</gene>
<reference evidence="2" key="1">
    <citation type="submission" date="2013-08" db="EMBL/GenBank/DDBJ databases">
        <title>Gene expansion shapes genome architecture in the human pathogen Lichtheimia corymbifera: an evolutionary genomics analysis in the ancient terrestrial Mucorales (Mucoromycotina).</title>
        <authorList>
            <person name="Schwartze V.U."/>
            <person name="Winter S."/>
            <person name="Shelest E."/>
            <person name="Marcet-Houben M."/>
            <person name="Horn F."/>
            <person name="Wehner S."/>
            <person name="Hoffmann K."/>
            <person name="Riege K."/>
            <person name="Sammeth M."/>
            <person name="Nowrousian M."/>
            <person name="Valiante V."/>
            <person name="Linde J."/>
            <person name="Jacobsen I.D."/>
            <person name="Marz M."/>
            <person name="Brakhage A.A."/>
            <person name="Gabaldon T."/>
            <person name="Bocker S."/>
            <person name="Voigt K."/>
        </authorList>
    </citation>
    <scope>NUCLEOTIDE SEQUENCE [LARGE SCALE GENOMIC DNA]</scope>
    <source>
        <strain evidence="2">FSU 9682</strain>
    </source>
</reference>
<keyword evidence="3" id="KW-1185">Reference proteome</keyword>
<evidence type="ECO:0000313" key="2">
    <source>
        <dbReference type="EMBL" id="CDH52440.1"/>
    </source>
</evidence>
<dbReference type="EMBL" id="CBTN010000013">
    <property type="protein sequence ID" value="CDH52440.1"/>
    <property type="molecule type" value="Genomic_DNA"/>
</dbReference>
<accession>A0A068RRW9</accession>
<name>A0A068RRW9_9FUNG</name>
<dbReference type="PANTHER" id="PTHR47815">
    <property type="entry name" value="UNIVERSAL STRESS PROTEIN A FAMILY PROTEIN C25B2.10"/>
    <property type="match status" value="1"/>
</dbReference>
<dbReference type="AlphaFoldDB" id="A0A068RRW9"/>